<dbReference type="eggNOG" id="KOG2741">
    <property type="taxonomic scope" value="Eukaryota"/>
</dbReference>
<keyword evidence="2" id="KW-0560">Oxidoreductase</keyword>
<proteinExistence type="inferred from homology"/>
<dbReference type="OrthoDB" id="2129491at2759"/>
<name>B7FSY2_PHATC</name>
<dbReference type="InterPro" id="IPR055170">
    <property type="entry name" value="GFO_IDH_MocA-like_dom"/>
</dbReference>
<dbReference type="GO" id="GO:0047837">
    <property type="term" value="F:D-xylose 1-dehydrogenase (NADP+) activity"/>
    <property type="evidence" value="ECO:0007669"/>
    <property type="project" value="UniProtKB-EC"/>
</dbReference>
<feature type="non-terminal residue" evidence="8">
    <location>
        <position position="374"/>
    </location>
</feature>
<comment type="similarity">
    <text evidence="1">Belongs to the Gfo/Idh/MocA family.</text>
</comment>
<dbReference type="STRING" id="556484.B7FSY2"/>
<dbReference type="SUPFAM" id="SSF51735">
    <property type="entry name" value="NAD(P)-binding Rossmann-fold domains"/>
    <property type="match status" value="1"/>
</dbReference>
<dbReference type="EC" id="1.1.1.179" evidence="3"/>
<dbReference type="RefSeq" id="XP_002177744.1">
    <property type="nucleotide sequence ID" value="XM_002177708.1"/>
</dbReference>
<evidence type="ECO:0000313" key="8">
    <source>
        <dbReference type="EMBL" id="EEC50558.1"/>
    </source>
</evidence>
<dbReference type="GeneID" id="7197498"/>
<evidence type="ECO:0000256" key="3">
    <source>
        <dbReference type="ARBA" id="ARBA00038984"/>
    </source>
</evidence>
<dbReference type="Gene3D" id="3.40.50.720">
    <property type="entry name" value="NAD(P)-binding Rossmann-like Domain"/>
    <property type="match status" value="1"/>
</dbReference>
<accession>B7FSY2</accession>
<dbReference type="InterPro" id="IPR050984">
    <property type="entry name" value="Gfo/Idh/MocA_domain"/>
</dbReference>
<reference evidence="9" key="2">
    <citation type="submission" date="2008-08" db="EMBL/GenBank/DDBJ databases">
        <authorList>
            <consortium name="Diatom Consortium"/>
            <person name="Grigoriev I."/>
            <person name="Grimwood J."/>
            <person name="Kuo A."/>
            <person name="Otillar R.P."/>
            <person name="Salamov A."/>
            <person name="Detter J.C."/>
            <person name="Lindquist E."/>
            <person name="Shapiro H."/>
            <person name="Lucas S."/>
            <person name="Glavina del Rio T."/>
            <person name="Pitluck S."/>
            <person name="Rokhsar D."/>
            <person name="Bowler C."/>
        </authorList>
    </citation>
    <scope>GENOME REANNOTATION</scope>
    <source>
        <strain evidence="9">CCAP 1055/1</strain>
    </source>
</reference>
<comment type="catalytic activity">
    <reaction evidence="5">
        <text>D-xylose + NADP(+) = D-xylono-1,5-lactone + NADPH + H(+)</text>
        <dbReference type="Rhea" id="RHEA:22000"/>
        <dbReference type="ChEBI" id="CHEBI:15378"/>
        <dbReference type="ChEBI" id="CHEBI:15867"/>
        <dbReference type="ChEBI" id="CHEBI:53455"/>
        <dbReference type="ChEBI" id="CHEBI:57783"/>
        <dbReference type="ChEBI" id="CHEBI:58349"/>
        <dbReference type="EC" id="1.1.1.179"/>
    </reaction>
</comment>
<evidence type="ECO:0000256" key="5">
    <source>
        <dbReference type="ARBA" id="ARBA00049233"/>
    </source>
</evidence>
<dbReference type="HOGENOM" id="CLU_023194_7_2_1"/>
<dbReference type="InParanoid" id="B7FSY2"/>
<dbReference type="InterPro" id="IPR036291">
    <property type="entry name" value="NAD(P)-bd_dom_sf"/>
</dbReference>
<dbReference type="PANTHER" id="PTHR22604:SF105">
    <property type="entry name" value="TRANS-1,2-DIHYDROBENZENE-1,2-DIOL DEHYDROGENASE"/>
    <property type="match status" value="1"/>
</dbReference>
<sequence length="374" mass="40473">MTSKPPHPMDDESIVDPLQCPPLRWGLIGCGRVSHDFTQALKHLPSASVVACSARDENRAKEFADKHGISKAYGDYERLIADKDVDIIYVGNLHAFRRSVGERCLKANKHVLLEKPFACTALDASYLIGLAKERNLFLMEGMWTRFFPAFEQARRIAFGSNEGESILGEVVSVFSDFNFNASDSEIYPSSFVYNRKLGGGASLLTGPYPIAAATAFFPASTPDNIKVVGQVDELTEGSIDSSTAECTPKLPGSGVATLSYGMLGESVEETTVVGTKGRLTIKTPGHCPTKLIVSLKSTGRAAASQTIEFDFPLPKDTDDIKTAGGFVYPNSAGFCYEAAAVARCIASGKTEAPQYTLAETMLEMEILDEVRKQL</sequence>
<evidence type="ECO:0000313" key="9">
    <source>
        <dbReference type="Proteomes" id="UP000000759"/>
    </source>
</evidence>
<dbReference type="Proteomes" id="UP000000759">
    <property type="component" value="Chromosome 2"/>
</dbReference>
<dbReference type="Pfam" id="PF22725">
    <property type="entry name" value="GFO_IDH_MocA_C3"/>
    <property type="match status" value="1"/>
</dbReference>
<feature type="domain" description="Gfo/Idh/MocA-like oxidoreductase N-terminal" evidence="6">
    <location>
        <begin position="23"/>
        <end position="141"/>
    </location>
</feature>
<evidence type="ECO:0000256" key="4">
    <source>
        <dbReference type="ARBA" id="ARBA00042988"/>
    </source>
</evidence>
<dbReference type="KEGG" id="pti:PHATRDRAFT_25422"/>
<evidence type="ECO:0000259" key="7">
    <source>
        <dbReference type="Pfam" id="PF22725"/>
    </source>
</evidence>
<evidence type="ECO:0000256" key="2">
    <source>
        <dbReference type="ARBA" id="ARBA00023002"/>
    </source>
</evidence>
<feature type="domain" description="GFO/IDH/MocA-like oxidoreductase" evidence="7">
    <location>
        <begin position="167"/>
        <end position="279"/>
    </location>
</feature>
<dbReference type="PaxDb" id="2850-Phatr25422"/>
<reference evidence="8 9" key="1">
    <citation type="journal article" date="2008" name="Nature">
        <title>The Phaeodactylum genome reveals the evolutionary history of diatom genomes.</title>
        <authorList>
            <person name="Bowler C."/>
            <person name="Allen A.E."/>
            <person name="Badger J.H."/>
            <person name="Grimwood J."/>
            <person name="Jabbari K."/>
            <person name="Kuo A."/>
            <person name="Maheswari U."/>
            <person name="Martens C."/>
            <person name="Maumus F."/>
            <person name="Otillar R.P."/>
            <person name="Rayko E."/>
            <person name="Salamov A."/>
            <person name="Vandepoele K."/>
            <person name="Beszteri B."/>
            <person name="Gruber A."/>
            <person name="Heijde M."/>
            <person name="Katinka M."/>
            <person name="Mock T."/>
            <person name="Valentin K."/>
            <person name="Verret F."/>
            <person name="Berges J.A."/>
            <person name="Brownlee C."/>
            <person name="Cadoret J.P."/>
            <person name="Chiovitti A."/>
            <person name="Choi C.J."/>
            <person name="Coesel S."/>
            <person name="De Martino A."/>
            <person name="Detter J.C."/>
            <person name="Durkin C."/>
            <person name="Falciatore A."/>
            <person name="Fournet J."/>
            <person name="Haruta M."/>
            <person name="Huysman M.J."/>
            <person name="Jenkins B.D."/>
            <person name="Jiroutova K."/>
            <person name="Jorgensen R.E."/>
            <person name="Joubert Y."/>
            <person name="Kaplan A."/>
            <person name="Kroger N."/>
            <person name="Kroth P.G."/>
            <person name="La Roche J."/>
            <person name="Lindquist E."/>
            <person name="Lommer M."/>
            <person name="Martin-Jezequel V."/>
            <person name="Lopez P.J."/>
            <person name="Lucas S."/>
            <person name="Mangogna M."/>
            <person name="McGinnis K."/>
            <person name="Medlin L.K."/>
            <person name="Montsant A."/>
            <person name="Oudot-Le Secq M.P."/>
            <person name="Napoli C."/>
            <person name="Obornik M."/>
            <person name="Parker M.S."/>
            <person name="Petit J.L."/>
            <person name="Porcel B.M."/>
            <person name="Poulsen N."/>
            <person name="Robison M."/>
            <person name="Rychlewski L."/>
            <person name="Rynearson T.A."/>
            <person name="Schmutz J."/>
            <person name="Shapiro H."/>
            <person name="Siaut M."/>
            <person name="Stanley M."/>
            <person name="Sussman M.R."/>
            <person name="Taylor A.R."/>
            <person name="Vardi A."/>
            <person name="von Dassow P."/>
            <person name="Vyverman W."/>
            <person name="Willis A."/>
            <person name="Wyrwicz L.S."/>
            <person name="Rokhsar D.S."/>
            <person name="Weissenbach J."/>
            <person name="Armbrust E.V."/>
            <person name="Green B.R."/>
            <person name="Van de Peer Y."/>
            <person name="Grigoriev I.V."/>
        </authorList>
    </citation>
    <scope>NUCLEOTIDE SEQUENCE [LARGE SCALE GENOMIC DNA]</scope>
    <source>
        <strain evidence="8 9">CCAP 1055/1</strain>
    </source>
</reference>
<evidence type="ECO:0000259" key="6">
    <source>
        <dbReference type="Pfam" id="PF01408"/>
    </source>
</evidence>
<keyword evidence="9" id="KW-1185">Reference proteome</keyword>
<protein>
    <recommendedName>
        <fullName evidence="3">D-xylose 1-dehydrogenase (NADP(+), D-xylono-1,5-lactone-forming)</fullName>
        <ecNumber evidence="3">1.1.1.179</ecNumber>
    </recommendedName>
    <alternativeName>
        <fullName evidence="4">D-xylose-NADP dehydrogenase</fullName>
    </alternativeName>
</protein>
<organism evidence="8 9">
    <name type="scientific">Phaeodactylum tricornutum (strain CCAP 1055/1)</name>
    <dbReference type="NCBI Taxonomy" id="556484"/>
    <lineage>
        <taxon>Eukaryota</taxon>
        <taxon>Sar</taxon>
        <taxon>Stramenopiles</taxon>
        <taxon>Ochrophyta</taxon>
        <taxon>Bacillariophyta</taxon>
        <taxon>Bacillariophyceae</taxon>
        <taxon>Bacillariophycidae</taxon>
        <taxon>Naviculales</taxon>
        <taxon>Phaeodactylaceae</taxon>
        <taxon>Phaeodactylum</taxon>
    </lineage>
</organism>
<dbReference type="PANTHER" id="PTHR22604">
    <property type="entry name" value="OXIDOREDUCTASES"/>
    <property type="match status" value="1"/>
</dbReference>
<dbReference type="GO" id="GO:0000166">
    <property type="term" value="F:nucleotide binding"/>
    <property type="evidence" value="ECO:0007669"/>
    <property type="project" value="InterPro"/>
</dbReference>
<dbReference type="InterPro" id="IPR000683">
    <property type="entry name" value="Gfo/Idh/MocA-like_OxRdtase_N"/>
</dbReference>
<evidence type="ECO:0000256" key="1">
    <source>
        <dbReference type="ARBA" id="ARBA00010928"/>
    </source>
</evidence>
<dbReference type="Pfam" id="PF01408">
    <property type="entry name" value="GFO_IDH_MocA"/>
    <property type="match status" value="1"/>
</dbReference>
<dbReference type="EMBL" id="CM000606">
    <property type="protein sequence ID" value="EEC50558.1"/>
    <property type="molecule type" value="Genomic_DNA"/>
</dbReference>
<dbReference type="Gene3D" id="3.30.360.10">
    <property type="entry name" value="Dihydrodipicolinate Reductase, domain 2"/>
    <property type="match status" value="1"/>
</dbReference>
<dbReference type="AlphaFoldDB" id="B7FSY2"/>
<dbReference type="SUPFAM" id="SSF55347">
    <property type="entry name" value="Glyceraldehyde-3-phosphate dehydrogenase-like, C-terminal domain"/>
    <property type="match status" value="1"/>
</dbReference>
<gene>
    <name evidence="8" type="ORF">PHATRDRAFT_25422</name>
</gene>